<accession>A0ABR0AK23</accession>
<organism evidence="2 3">
    <name type="scientific">Daphnia magna</name>
    <dbReference type="NCBI Taxonomy" id="35525"/>
    <lineage>
        <taxon>Eukaryota</taxon>
        <taxon>Metazoa</taxon>
        <taxon>Ecdysozoa</taxon>
        <taxon>Arthropoda</taxon>
        <taxon>Crustacea</taxon>
        <taxon>Branchiopoda</taxon>
        <taxon>Diplostraca</taxon>
        <taxon>Cladocera</taxon>
        <taxon>Anomopoda</taxon>
        <taxon>Daphniidae</taxon>
        <taxon>Daphnia</taxon>
    </lineage>
</organism>
<evidence type="ECO:0000256" key="1">
    <source>
        <dbReference type="SAM" id="MobiDB-lite"/>
    </source>
</evidence>
<evidence type="ECO:0000313" key="3">
    <source>
        <dbReference type="Proteomes" id="UP001234178"/>
    </source>
</evidence>
<proteinExistence type="predicted"/>
<evidence type="ECO:0000313" key="2">
    <source>
        <dbReference type="EMBL" id="KAK4025333.1"/>
    </source>
</evidence>
<reference evidence="2 3" key="1">
    <citation type="journal article" date="2023" name="Nucleic Acids Res.">
        <title>The hologenome of Daphnia magna reveals possible DNA methylation and microbiome-mediated evolution of the host genome.</title>
        <authorList>
            <person name="Chaturvedi A."/>
            <person name="Li X."/>
            <person name="Dhandapani V."/>
            <person name="Marshall H."/>
            <person name="Kissane S."/>
            <person name="Cuenca-Cambronero M."/>
            <person name="Asole G."/>
            <person name="Calvet F."/>
            <person name="Ruiz-Romero M."/>
            <person name="Marangio P."/>
            <person name="Guigo R."/>
            <person name="Rago D."/>
            <person name="Mirbahai L."/>
            <person name="Eastwood N."/>
            <person name="Colbourne J.K."/>
            <person name="Zhou J."/>
            <person name="Mallon E."/>
            <person name="Orsini L."/>
        </authorList>
    </citation>
    <scope>NUCLEOTIDE SEQUENCE [LARGE SCALE GENOMIC DNA]</scope>
    <source>
        <strain evidence="2">LRV0_1</strain>
    </source>
</reference>
<dbReference type="Proteomes" id="UP001234178">
    <property type="component" value="Unassembled WGS sequence"/>
</dbReference>
<sequence length="138" mass="16040">MNVAERRRNNPPHRKRWEQRPPEAPEGVFCCDVEFVVGQDSVAFQAVPGYAIEAFASAFTVHVDGRKEIKQPAKERFTTTGSFAFGDEPNDLLRFITRVVILRSAIQHRLQESFRIGWQQSRRQRNWQSIDRCRILSP</sequence>
<keyword evidence="3" id="KW-1185">Reference proteome</keyword>
<protein>
    <submittedName>
        <fullName evidence="2">Uncharacterized protein</fullName>
    </submittedName>
</protein>
<name>A0ABR0AK23_9CRUS</name>
<comment type="caution">
    <text evidence="2">The sequence shown here is derived from an EMBL/GenBank/DDBJ whole genome shotgun (WGS) entry which is preliminary data.</text>
</comment>
<dbReference type="EMBL" id="JAOYFB010000038">
    <property type="protein sequence ID" value="KAK4025333.1"/>
    <property type="molecule type" value="Genomic_DNA"/>
</dbReference>
<gene>
    <name evidence="2" type="ORF">OUZ56_014406</name>
</gene>
<feature type="region of interest" description="Disordered" evidence="1">
    <location>
        <begin position="1"/>
        <end position="23"/>
    </location>
</feature>